<dbReference type="Pfam" id="PF19095">
    <property type="entry name" value="DUF5783"/>
    <property type="match status" value="1"/>
</dbReference>
<sequence>MAEFDPEQFEDKYANYFPELQRAYKNAFETMNDQFDSELIHGIDQQILNESEPFYDEESETFRVELPENPTDRLTAIAVDDDKLAQTLDRYVTEIESELYRVFDVEPPAVD</sequence>
<gene>
    <name evidence="1" type="ORF">SAMN05443636_1833</name>
</gene>
<evidence type="ECO:0000313" key="2">
    <source>
        <dbReference type="Proteomes" id="UP000184357"/>
    </source>
</evidence>
<dbReference type="OrthoDB" id="225920at2157"/>
<dbReference type="Proteomes" id="UP000184357">
    <property type="component" value="Unassembled WGS sequence"/>
</dbReference>
<reference evidence="1 2" key="1">
    <citation type="submission" date="2016-11" db="EMBL/GenBank/DDBJ databases">
        <authorList>
            <person name="Jaros S."/>
            <person name="Januszkiewicz K."/>
            <person name="Wedrychowicz H."/>
        </authorList>
    </citation>
    <scope>NUCLEOTIDE SEQUENCE [LARGE SCALE GENOMIC DNA]</scope>
    <source>
        <strain evidence="1 2">DSM 9297</strain>
    </source>
</reference>
<dbReference type="RefSeq" id="WP_073308733.1">
    <property type="nucleotide sequence ID" value="NZ_FQWV01000004.1"/>
</dbReference>
<keyword evidence="2" id="KW-1185">Reference proteome</keyword>
<evidence type="ECO:0000313" key="1">
    <source>
        <dbReference type="EMBL" id="SHH11520.1"/>
    </source>
</evidence>
<dbReference type="EMBL" id="FQWV01000004">
    <property type="protein sequence ID" value="SHH11520.1"/>
    <property type="molecule type" value="Genomic_DNA"/>
</dbReference>
<name>A0A1M5QC82_9EURY</name>
<proteinExistence type="predicted"/>
<organism evidence="1 2">
    <name type="scientific">Halobaculum gomorrense</name>
    <dbReference type="NCBI Taxonomy" id="43928"/>
    <lineage>
        <taxon>Archaea</taxon>
        <taxon>Methanobacteriati</taxon>
        <taxon>Methanobacteriota</taxon>
        <taxon>Stenosarchaea group</taxon>
        <taxon>Halobacteria</taxon>
        <taxon>Halobacteriales</taxon>
        <taxon>Haloferacaceae</taxon>
        <taxon>Halobaculum</taxon>
    </lineage>
</organism>
<dbReference type="InterPro" id="IPR043952">
    <property type="entry name" value="DUF5783"/>
</dbReference>
<accession>A0A1M5QC82</accession>
<protein>
    <submittedName>
        <fullName evidence="1">Uncharacterized protein</fullName>
    </submittedName>
</protein>
<dbReference type="AlphaFoldDB" id="A0A1M5QC82"/>